<evidence type="ECO:0000313" key="7">
    <source>
        <dbReference type="Proteomes" id="UP001055149"/>
    </source>
</evidence>
<dbReference type="SUPFAM" id="SSF52540">
    <property type="entry name" value="P-loop containing nucleoside triphosphate hydrolases"/>
    <property type="match status" value="1"/>
</dbReference>
<feature type="domain" description="Probable ATP-binding protein BrxC 4th six-stranded beta-sheet" evidence="5">
    <location>
        <begin position="570"/>
        <end position="744"/>
    </location>
</feature>
<accession>A0ABQ5JPL2</accession>
<dbReference type="InterPro" id="IPR058036">
    <property type="entry name" value="BREX_BrxC_4th"/>
</dbReference>
<reference evidence="6" key="1">
    <citation type="journal article" date="2022" name="Int. J. Syst. Evol. Microbiol.">
        <title>A novel species of lactic acid bacteria, Ligilactobacillus pabuli sp. nov., isolated from alfalfa silage.</title>
        <authorList>
            <person name="Tohno M."/>
            <person name="Tanizawa Y."/>
            <person name="Sawada H."/>
            <person name="Sakamoto M."/>
            <person name="Ohkuma M."/>
            <person name="Kobayashi H."/>
        </authorList>
    </citation>
    <scope>NUCLEOTIDE SEQUENCE</scope>
    <source>
        <strain evidence="6">AF129</strain>
    </source>
</reference>
<evidence type="ECO:0000256" key="1">
    <source>
        <dbReference type="SAM" id="Coils"/>
    </source>
</evidence>
<feature type="domain" description="Probable ATP-binding protein BrxC alpha-helical" evidence="4">
    <location>
        <begin position="882"/>
        <end position="1006"/>
    </location>
</feature>
<proteinExistence type="predicted"/>
<keyword evidence="7" id="KW-1185">Reference proteome</keyword>
<dbReference type="Pfam" id="PF25792">
    <property type="entry name" value="BREX_BrxC_helical"/>
    <property type="match status" value="1"/>
</dbReference>
<evidence type="ECO:0000259" key="4">
    <source>
        <dbReference type="Pfam" id="PF25792"/>
    </source>
</evidence>
<dbReference type="Pfam" id="PF25791">
    <property type="entry name" value="WHD_BREX_BrxC"/>
    <property type="match status" value="1"/>
</dbReference>
<dbReference type="InterPro" id="IPR045725">
    <property type="entry name" value="DUF6079_N"/>
</dbReference>
<name>A0ABQ5JPL2_9LACO</name>
<comment type="caution">
    <text evidence="6">The sequence shown here is derived from an EMBL/GenBank/DDBJ whole genome shotgun (WGS) entry which is preliminary data.</text>
</comment>
<evidence type="ECO:0000259" key="3">
    <source>
        <dbReference type="Pfam" id="PF25791"/>
    </source>
</evidence>
<keyword evidence="1" id="KW-0175">Coiled coil</keyword>
<organism evidence="6 7">
    <name type="scientific">Ligilactobacillus pabuli</name>
    <dbReference type="NCBI Taxonomy" id="2886039"/>
    <lineage>
        <taxon>Bacteria</taxon>
        <taxon>Bacillati</taxon>
        <taxon>Bacillota</taxon>
        <taxon>Bacilli</taxon>
        <taxon>Lactobacillales</taxon>
        <taxon>Lactobacillaceae</taxon>
        <taxon>Ligilactobacillus</taxon>
    </lineage>
</organism>
<dbReference type="InterPro" id="IPR058038">
    <property type="entry name" value="BREX_BrxC_wHTH"/>
</dbReference>
<dbReference type="Pfam" id="PF19557">
    <property type="entry name" value="DUF6079_1st"/>
    <property type="match status" value="1"/>
</dbReference>
<evidence type="ECO:0000259" key="5">
    <source>
        <dbReference type="Pfam" id="PF25796"/>
    </source>
</evidence>
<dbReference type="EMBL" id="BQXH01000024">
    <property type="protein sequence ID" value="GKS82286.1"/>
    <property type="molecule type" value="Genomic_DNA"/>
</dbReference>
<dbReference type="InterPro" id="IPR027417">
    <property type="entry name" value="P-loop_NTPase"/>
</dbReference>
<dbReference type="NCBIfam" id="NF033441">
    <property type="entry name" value="BREX_BrxC"/>
    <property type="match status" value="1"/>
</dbReference>
<dbReference type="InterPro" id="IPR047679">
    <property type="entry name" value="BREX_BrxC"/>
</dbReference>
<feature type="coiled-coil region" evidence="1">
    <location>
        <begin position="518"/>
        <end position="545"/>
    </location>
</feature>
<protein>
    <recommendedName>
        <fullName evidence="8">BREX system P-loop protein BrxC</fullName>
    </recommendedName>
</protein>
<dbReference type="Pfam" id="PF25796">
    <property type="entry name" value="BREX_BrxC_4th"/>
    <property type="match status" value="1"/>
</dbReference>
<dbReference type="InterPro" id="IPR058037">
    <property type="entry name" value="BREX_BrxC_helical"/>
</dbReference>
<feature type="domain" description="DUF6079" evidence="2">
    <location>
        <begin position="29"/>
        <end position="121"/>
    </location>
</feature>
<evidence type="ECO:0008006" key="8">
    <source>
        <dbReference type="Google" id="ProtNLM"/>
    </source>
</evidence>
<sequence>MKINEIFAKSINREIKGVVKVGQIEDAVRKQELEEYVVTKELQKHFASLFEAYQKGINGYTDNMGVWIDGFFGSGKSHFLKILSYLLKNEDVAGKPAIEYFKDDQKIDDPFVMNQIEIAAQVPTDVILFNIDSKAGSNSGHDQNAILHVFLNVFNEMQGYSTVSPYIADLEKELDEAGQFEAFKEKFYELTNARGKGMTWAEGVNHYKLQKGTIKKALVEIGYMSEENAQGYMDELKNPYQITIEEFAKRVSDYVAKKGDNRHVVFLVDEVGQFIGSDVNRMLNLQTIVEELGAQVQGKAWVIVTSQQAIDEVVDGSINGQDFSKIQGRFKTRISMSSANVDEVIKKRILAKNDSAQQRLEQIYQEQQHNINNKIDFQEGIQRQKYDSEQSFAENYPFVPYQFHLLQDSLNAIRLHGSDGKHLSEGERSMLATFQEAAESYQDKEVGALIPFSQFFEGLAQFLDHNHKLVIERAEDDNVVNPKQVKNPFAVQVLKTLFMVKYVDNFKSNLNNLTTLLLTSIDEDRQELENQIQDALKLLEKQDYVLKNLDTYEFLTDAEQDINKEIKNEEVTDSELSKTLGSEFIFLDKVISSTYTYPRLKGRYVFKFNRYIDDVPVGATQDELSLCVYSANDITYHRQEAELKRISINPDSPRVVIDMPVDNDYLNYLKRATQIRKFLQRTHNEADQRQQQIIASKSEERQQLIDSARNFIQTALENSDIYVNGVKLDKQKDFSNTLAEAQQLLIDDIYRSLPNIDAAKGEKDISDLFKEETELVDEQENKKAVGEVADKIATSVGSTGKITLRTLIDTFGRLPYHFTAEDVEWIVAKLFVDGELRAEVNGEKYSAPEARKNPRVAVGYFTKKTYLDKLSFQSKKKINPKQIKEAKEFAKDILKREAAIKNETSDEKILSILNDEITQKIAQLENFAKNPKLPGNRYLEQGINLYEGLQVAIKHETFFDVIGRKMDDFDDWLSEIEDRGIDEFYRDASRREIWNWSLGDLKNFEQVSSLLTEDDEIRQIIEEEKSLMRQDNPKDSLPKLKELHSEFAKQFSDYIDQQWAKYQENSAQKKTLILSHLEMANFESTINQQFLEKIESKFKQKDDDVRDDSNNGKLSNVLLGVNAINAIYDGFVKEIDRKTREVVVTPPEVVEGDDPTKVTPKRIVAPAKPTPKQNRLKSVSWNEINHEMISFKSEEEIDDFLEKIGRQLKDDLKDVDTLNIL</sequence>
<evidence type="ECO:0000259" key="2">
    <source>
        <dbReference type="Pfam" id="PF19557"/>
    </source>
</evidence>
<dbReference type="RefSeq" id="WP_244056757.1">
    <property type="nucleotide sequence ID" value="NZ_BQXH01000024.1"/>
</dbReference>
<gene>
    <name evidence="6" type="ORF">LPAF129_19720</name>
</gene>
<feature type="domain" description="Probable ATP-binding protein BrxC winged helix-turn-helix" evidence="3">
    <location>
        <begin position="762"/>
        <end position="875"/>
    </location>
</feature>
<dbReference type="Proteomes" id="UP001055149">
    <property type="component" value="Unassembled WGS sequence"/>
</dbReference>
<evidence type="ECO:0000313" key="6">
    <source>
        <dbReference type="EMBL" id="GKS82286.1"/>
    </source>
</evidence>